<feature type="domain" description="Hint" evidence="2">
    <location>
        <begin position="2092"/>
        <end position="2195"/>
    </location>
</feature>
<feature type="region of interest" description="Disordered" evidence="1">
    <location>
        <begin position="1322"/>
        <end position="1344"/>
    </location>
</feature>
<dbReference type="SUPFAM" id="SSF51294">
    <property type="entry name" value="Hedgehog/intein (Hint) domain"/>
    <property type="match status" value="1"/>
</dbReference>
<feature type="compositionally biased region" description="Low complexity" evidence="1">
    <location>
        <begin position="77"/>
        <end position="86"/>
    </location>
</feature>
<evidence type="ECO:0000256" key="1">
    <source>
        <dbReference type="SAM" id="MobiDB-lite"/>
    </source>
</evidence>
<dbReference type="InterPro" id="IPR050708">
    <property type="entry name" value="T6SS_VgrG/RHS"/>
</dbReference>
<dbReference type="InterPro" id="IPR031325">
    <property type="entry name" value="RHS_repeat"/>
</dbReference>
<organism evidence="3 4">
    <name type="scientific">Virgisporangium aliadipatigenens</name>
    <dbReference type="NCBI Taxonomy" id="741659"/>
    <lineage>
        <taxon>Bacteria</taxon>
        <taxon>Bacillati</taxon>
        <taxon>Actinomycetota</taxon>
        <taxon>Actinomycetes</taxon>
        <taxon>Micromonosporales</taxon>
        <taxon>Micromonosporaceae</taxon>
        <taxon>Virgisporangium</taxon>
    </lineage>
</organism>
<evidence type="ECO:0000259" key="2">
    <source>
        <dbReference type="SMART" id="SM00306"/>
    </source>
</evidence>
<dbReference type="Pfam" id="PF05593">
    <property type="entry name" value="RHS_repeat"/>
    <property type="match status" value="1"/>
</dbReference>
<dbReference type="InterPro" id="IPR003587">
    <property type="entry name" value="Hint_dom_N"/>
</dbReference>
<protein>
    <recommendedName>
        <fullName evidence="2">Hint domain-containing protein</fullName>
    </recommendedName>
</protein>
<dbReference type="NCBIfam" id="TIGR03696">
    <property type="entry name" value="Rhs_assc_core"/>
    <property type="match status" value="1"/>
</dbReference>
<dbReference type="InterPro" id="IPR030934">
    <property type="entry name" value="Intein_C"/>
</dbReference>
<sequence>MRPFRNSRSSFPEALVSKPFGRTRAAIVGLCATLVVTLAGTGPALAAPAKAFDPTTGKPIDPVEVEKVPARRPSYPPAKDATTKPAPVWPSAGSATLDLRQSQPSARAADASAAVAGLPVSVTNTSSSNVVSAGAGSSRVRVDVLDQEAAKRSGTTGVLFRVTPADSRVGTGALGVTVDYGQFATAFGGDWASRLRLVAMPECALTTPGAEACRGTVLPSRNDTRSRRVSADVGVGSVSGADRDERARAGASGGVLLALAAGPSGAAGSYAATSLSASSTWSAGGSSGDFSWSYPMRTPPALGGPSPTVSLSYSAQSVDGRMAASNNQPSVVGEGFELNSSGYIERRYKDCSEDRANGANNTEKTGDQCWATDNATMNLGGRSVELIKDAGDANVWHPRTHDGSRVQRRYGQANGAKDGEWWVVTTTNGTQYWFGRNRLPGWASGNTETGSVWTAPVFGNHANEPCHQATFAASVCTQAYRWNLDYVVDPNGNTMSFWYSSESNKYAQNLKTSAPVSYVRAGQLDRVEYGTRNDNADPQLGTDTVFAGTAAARVLYGYDDRCKENCATHGETQWPDTPWDLECKGSTCDNVSPTFWTTRRLKTVTTQVRNAAANDFRDVERWTFTHSYPDPEDSTRAGLWLDRISHVGLVGGTTTLPDVTLHGEPMHNRVDTVDNAPSMNWRRLVGIETETGGSVQVEYSQPQCVAGGLMPDRNALQNNTLRCYPVKWTRSGDTQSTLDFFHKYRVDKVIETDWSGNASRVVHRYNYIGDPAWHFTDDDGLISEDGKTYSQWRGYARVGELVGDPGEQTYSESLYYRGMNGDKLPSGTRAVTVTDSQGGAGPDEDWFAGMTRETRTLDGGPDGAEISGVVNEPWSSGEIATRTVNGAKVAARYTNVQATQNRTARDKGRLPLRTGVRKEFDAYGMTVKVDDAGDLDVPGDEQCSTTTYEPRNTGAWLMSLPHQARSVGLACAAADGRLVAEGDIIGDGRTSYDGQDWGVAPKKGNVTKVEQLATWNGTAATYLTVSRSAYDKYGRVTESWDVLGNRSATAYTPSEGGPVTQTVDTNVRGWTNTSTIEPAFGLATSTVDINQRRTDLRYDGLGRLTDVWLPERPRAQHENDPSMRYAYLIRKDGAVAVTTQKLNPAGNYISTYTLYDGLLRPRQTQAASPDARGGRMLTDQIYDTAGRVKLKYGTYYSTGAPGVDLVAAPDPTDVPDQTATVYDGAGRVKASIFKPAGVERWRTTTSYGGDRTDVVPPAGGVATSSIVDGRGHTVEKRTYRGRDLSGDYDAITYTYNHKNLLAAVQDPAGNRWEYTYDVRGRKISSKDPDSGTSSTTYDDAGRVTSTTDARGKKLFLSYDNLSRKTALRGDSTTGPQLAGWTYDSVPLPDGTLAKGKPATSVRYNGTDRYTTEVTYYDNSYKPTQSAITIPLSEGAIAGTYYYDYAYNPDGSLNSLTMPRTGDLTLESLAVEYTELGLPQRLTTFYGLDHQSYVSDTRYNALAQPEQYTLYQGMFSGAGSRVYQYFERELGTGRLTKTWTERDGVSPNLVSEVTYGYDDAGKVLRAADAAPGRATDVQCYDYDSQMRLSEAWTPASGDCSQTRATGTLGGPAPYWQSWTYDALGRRQTQTDHSLNVGGDTVTSYDYPDDGGSQPHTLTGQTRSVGGVSTTTAFTFDAAGNTLTRLGPGGEPQTLTWDREGKLATTSDATGSTSYVYDAGGQRLIRRDAKGKTLYLPGAELRWDKATNAKTCTRFYEFGGGPVAQRTAAGVTWLTTDYHGTQQIAIDAATQNVTQRRETPFGLARGVAPTWVNEKGFVGGTVDPTGLTHLGAREYDPALGRFVSVDPIVDYGDLQQMNGYSYANNMPTSASDPDGLKPITDDQYYGNYINSNETKGTGSTGSNNTQTSGGSGGGGKNGGGGGKKVTNKCSTWDVACKTRSGFSKALNWADDHKADIAGFVAGAAVGIGCGFAIGWTGAGAVACGALAGAVGSAVTYAYETKVEGKGEFSWGQLGAQAAIGGLIGGALGGLGSMVGAGIKAGFSSLASGVGAKAATQAAGRGFAAEGRAIASGFRRGGGAKSVGSSGGRPTACSASSFTAGTAVRMADGSGKSLEKVKVGDRVLAADPVDGRPTEKPVTATIASAGQKKLVTIIVRPSGTGTGTRINATANHPFWVPDLRRWLPAGELSAGQWLLASNGERVQVSAIEIHTETTTVLDLTVADLHTFFVLSADADVLVHNCGGTQTAPSGQPHSTSCTCATGGKPRIVRNTGGMRGDTATRTQDIGLQFDIMDAEPGWTHVAGGTKPQRAVKDPSGNRKFPDLTFRNDAGETVYYQTADFENGAFTDRELLNAEFIATYGAGQIILIPKL</sequence>
<proteinExistence type="predicted"/>
<reference evidence="3" key="1">
    <citation type="submission" date="2021-01" db="EMBL/GenBank/DDBJ databases">
        <title>Whole genome shotgun sequence of Virgisporangium aliadipatigenens NBRC 105644.</title>
        <authorList>
            <person name="Komaki H."/>
            <person name="Tamura T."/>
        </authorList>
    </citation>
    <scope>NUCLEOTIDE SEQUENCE</scope>
    <source>
        <strain evidence="3">NBRC 105644</strain>
    </source>
</reference>
<accession>A0A8J4DQZ4</accession>
<dbReference type="PANTHER" id="PTHR32305:SF17">
    <property type="entry name" value="TRNA NUCLEASE WAPA"/>
    <property type="match status" value="1"/>
</dbReference>
<dbReference type="Pfam" id="PF07591">
    <property type="entry name" value="PT-HINT"/>
    <property type="match status" value="1"/>
</dbReference>
<feature type="compositionally biased region" description="Low complexity" evidence="1">
    <location>
        <begin position="1888"/>
        <end position="1906"/>
    </location>
</feature>
<dbReference type="CDD" id="cd00081">
    <property type="entry name" value="Hint"/>
    <property type="match status" value="1"/>
</dbReference>
<gene>
    <name evidence="3" type="ORF">Val02_39800</name>
</gene>
<evidence type="ECO:0000313" key="3">
    <source>
        <dbReference type="EMBL" id="GIJ47094.1"/>
    </source>
</evidence>
<name>A0A8J4DQZ4_9ACTN</name>
<feature type="compositionally biased region" description="Gly residues" evidence="1">
    <location>
        <begin position="1907"/>
        <end position="1920"/>
    </location>
</feature>
<feature type="region of interest" description="Disordered" evidence="1">
    <location>
        <begin position="1888"/>
        <end position="1920"/>
    </location>
</feature>
<feature type="region of interest" description="Disordered" evidence="1">
    <location>
        <begin position="68"/>
        <end position="87"/>
    </location>
</feature>
<dbReference type="PANTHER" id="PTHR32305">
    <property type="match status" value="1"/>
</dbReference>
<keyword evidence="4" id="KW-1185">Reference proteome</keyword>
<dbReference type="Gene3D" id="2.180.10.10">
    <property type="entry name" value="RHS repeat-associated core"/>
    <property type="match status" value="2"/>
</dbReference>
<dbReference type="InterPro" id="IPR006530">
    <property type="entry name" value="YD"/>
</dbReference>
<dbReference type="NCBIfam" id="TIGR01443">
    <property type="entry name" value="intein_Cterm"/>
    <property type="match status" value="1"/>
</dbReference>
<dbReference type="NCBIfam" id="TIGR01643">
    <property type="entry name" value="YD_repeat_2x"/>
    <property type="match status" value="3"/>
</dbReference>
<dbReference type="PROSITE" id="PS50818">
    <property type="entry name" value="INTEIN_C_TER"/>
    <property type="match status" value="1"/>
</dbReference>
<feature type="compositionally biased region" description="Polar residues" evidence="1">
    <location>
        <begin position="1330"/>
        <end position="1344"/>
    </location>
</feature>
<dbReference type="Gene3D" id="2.170.16.10">
    <property type="entry name" value="Hedgehog/Intein (Hint) domain"/>
    <property type="match status" value="1"/>
</dbReference>
<dbReference type="SMART" id="SM00306">
    <property type="entry name" value="HintN"/>
    <property type="match status" value="1"/>
</dbReference>
<feature type="region of interest" description="Disordered" evidence="1">
    <location>
        <begin position="1244"/>
        <end position="1266"/>
    </location>
</feature>
<evidence type="ECO:0000313" key="4">
    <source>
        <dbReference type="Proteomes" id="UP000619260"/>
    </source>
</evidence>
<comment type="caution">
    <text evidence="3">The sequence shown here is derived from an EMBL/GenBank/DDBJ whole genome shotgun (WGS) entry which is preliminary data.</text>
</comment>
<dbReference type="EMBL" id="BOPF01000013">
    <property type="protein sequence ID" value="GIJ47094.1"/>
    <property type="molecule type" value="Genomic_DNA"/>
</dbReference>
<dbReference type="InterPro" id="IPR036844">
    <property type="entry name" value="Hint_dom_sf"/>
</dbReference>
<dbReference type="Proteomes" id="UP000619260">
    <property type="component" value="Unassembled WGS sequence"/>
</dbReference>
<dbReference type="InterPro" id="IPR022385">
    <property type="entry name" value="Rhs_assc_core"/>
</dbReference>